<name>E4NJB2_KITSK</name>
<evidence type="ECO:0000313" key="1">
    <source>
        <dbReference type="EMBL" id="BAJ33060.1"/>
    </source>
</evidence>
<dbReference type="Gene3D" id="3.40.1010.20">
    <property type="entry name" value="4-hydroxy-3-methylbut-2-enyl diphosphate reductase, catalytic domain"/>
    <property type="match status" value="2"/>
</dbReference>
<dbReference type="eggNOG" id="COG0761">
    <property type="taxonomic scope" value="Bacteria"/>
</dbReference>
<gene>
    <name evidence="1" type="ordered locus">KSE_73050</name>
</gene>
<keyword evidence="2" id="KW-1185">Reference proteome</keyword>
<dbReference type="EMBL" id="AP010968">
    <property type="protein sequence ID" value="BAJ33060.1"/>
    <property type="molecule type" value="Genomic_DNA"/>
</dbReference>
<evidence type="ECO:0000313" key="2">
    <source>
        <dbReference type="Proteomes" id="UP000007076"/>
    </source>
</evidence>
<dbReference type="PATRIC" id="fig|452652.3.peg.7348"/>
<organism evidence="1 2">
    <name type="scientific">Kitasatospora setae (strain ATCC 33774 / DSM 43861 / JCM 3304 / KCC A-0304 / NBRC 14216 / KM-6054)</name>
    <name type="common">Streptomyces setae</name>
    <dbReference type="NCBI Taxonomy" id="452652"/>
    <lineage>
        <taxon>Bacteria</taxon>
        <taxon>Bacillati</taxon>
        <taxon>Actinomycetota</taxon>
        <taxon>Actinomycetes</taxon>
        <taxon>Kitasatosporales</taxon>
        <taxon>Streptomycetaceae</taxon>
        <taxon>Kitasatospora</taxon>
    </lineage>
</organism>
<dbReference type="STRING" id="452652.KSE_73050"/>
<sequence length="357" mass="36766">MNRPQRTEWFAAVADDGLVVVSAFTHPGRGPVECPAAPLVSAWLNARGVPNRIAPLTGGPGRAVAGPGSGGGEGQLAATTYPAPDGRILGLAVLAPTLFADTAGTAVSTWGGCLRTRRLVVPELVPHCDGSLAPGPSAPASALTDGNSCPSLAGAREAAFRHRAEHRTVLLLGAPHDTASAMTCPVPDPTPGLIPIPDPDAAARLAVADPRNLAFVVAPCADVRNVSRVVAVLRERFPLLRGQHPDQWCYRATDNQHVLEAAVRHSDLVLSTLGTPLRAPHVGRLVNVRSLADLRPPDLARATTVTLVGPPLPPAPGTGPTVADLTGVLTGLGPTSVVRQRFRSEVAVPAAAPPAHP</sequence>
<dbReference type="RefSeq" id="WP_014140351.1">
    <property type="nucleotide sequence ID" value="NC_016109.1"/>
</dbReference>
<evidence type="ECO:0008006" key="3">
    <source>
        <dbReference type="Google" id="ProtNLM"/>
    </source>
</evidence>
<dbReference type="Proteomes" id="UP000007076">
    <property type="component" value="Chromosome"/>
</dbReference>
<proteinExistence type="predicted"/>
<protein>
    <recommendedName>
        <fullName evidence="3">4-hydroxy-3-methylbut-2-enyl diphosphate reductase</fullName>
    </recommendedName>
</protein>
<reference evidence="1 2" key="1">
    <citation type="journal article" date="2010" name="DNA Res.">
        <title>Genome sequence of Kitasatospora setae NBRC 14216T: an evolutionary snapshot of the family Streptomycetaceae.</title>
        <authorList>
            <person name="Ichikawa N."/>
            <person name="Oguchi A."/>
            <person name="Ikeda H."/>
            <person name="Ishikawa J."/>
            <person name="Kitani S."/>
            <person name="Watanabe Y."/>
            <person name="Nakamura S."/>
            <person name="Katano Y."/>
            <person name="Kishi E."/>
            <person name="Sasagawa M."/>
            <person name="Ankai A."/>
            <person name="Fukui S."/>
            <person name="Hashimoto Y."/>
            <person name="Kamata S."/>
            <person name="Otoguro M."/>
            <person name="Tanikawa S."/>
            <person name="Nihira T."/>
            <person name="Horinouchi S."/>
            <person name="Ohnishi Y."/>
            <person name="Hayakawa M."/>
            <person name="Kuzuyama T."/>
            <person name="Arisawa A."/>
            <person name="Nomoto F."/>
            <person name="Miura H."/>
            <person name="Takahashi Y."/>
            <person name="Fujita N."/>
        </authorList>
    </citation>
    <scope>NUCLEOTIDE SEQUENCE [LARGE SCALE GENOMIC DNA]</scope>
    <source>
        <strain evidence="2">ATCC 33774 / DSM 43861 / JCM 3304 / KCC A-0304 / NBRC 14216 / KM-6054</strain>
    </source>
</reference>
<dbReference type="KEGG" id="ksk:KSE_73050"/>
<accession>E4NJB2</accession>
<dbReference type="AlphaFoldDB" id="E4NJB2"/>
<dbReference type="HOGENOM" id="CLU_027486_3_1_11"/>